<dbReference type="AlphaFoldDB" id="A0A5N7MBA0"/>
<gene>
    <name evidence="2" type="ORF">FS320_02515</name>
</gene>
<feature type="signal peptide" evidence="1">
    <location>
        <begin position="1"/>
        <end position="21"/>
    </location>
</feature>
<reference evidence="2 3" key="1">
    <citation type="journal article" date="2019" name="Syst. Appl. Microbiol.">
        <title>Microvirga tunisiensis sp. nov., a root nodule symbiotic bacterium isolated from Lupinus micranthus and L. luteus grown in Northern Tunisia.</title>
        <authorList>
            <person name="Msaddak A."/>
            <person name="Rejili M."/>
            <person name="Duran D."/>
            <person name="Mars M."/>
            <person name="Palacios J.M."/>
            <person name="Ruiz-Argueso T."/>
            <person name="Rey L."/>
            <person name="Imperial J."/>
        </authorList>
    </citation>
    <scope>NUCLEOTIDE SEQUENCE [LARGE SCALE GENOMIC DNA]</scope>
    <source>
        <strain evidence="2 3">Lmie10</strain>
    </source>
</reference>
<evidence type="ECO:0000313" key="2">
    <source>
        <dbReference type="EMBL" id="MPR24125.1"/>
    </source>
</evidence>
<organism evidence="2 3">
    <name type="scientific">Microvirga tunisiensis</name>
    <dbReference type="NCBI Taxonomy" id="2108360"/>
    <lineage>
        <taxon>Bacteria</taxon>
        <taxon>Pseudomonadati</taxon>
        <taxon>Pseudomonadota</taxon>
        <taxon>Alphaproteobacteria</taxon>
        <taxon>Hyphomicrobiales</taxon>
        <taxon>Methylobacteriaceae</taxon>
        <taxon>Microvirga</taxon>
    </lineage>
</organism>
<keyword evidence="1" id="KW-0732">Signal</keyword>
<keyword evidence="3" id="KW-1185">Reference proteome</keyword>
<name>A0A5N7MBA0_9HYPH</name>
<sequence>MQVLRSALRTLIVLAITCVLAASPAAAKTSRGAQIGGRFSGFLYEILFAAIAGERLPQVVTVHAPPCSADDYRRFESFSAAGDLAGARQLYSTCALSKTLTLLDEDDTVLIQNLFRVPDEHCAAYATIFETAFARFRPLNPDITKDPVVLDNPTGILRPQFAVSSKAMIPSPASDGTLRRGVFAVGCKPGEGLHAIYIWKLKPDKITP</sequence>
<comment type="caution">
    <text evidence="2">The sequence shown here is derived from an EMBL/GenBank/DDBJ whole genome shotgun (WGS) entry which is preliminary data.</text>
</comment>
<protein>
    <submittedName>
        <fullName evidence="2">Uncharacterized protein</fullName>
    </submittedName>
</protein>
<proteinExistence type="predicted"/>
<dbReference type="EMBL" id="VOSK01000003">
    <property type="protein sequence ID" value="MPR24125.1"/>
    <property type="molecule type" value="Genomic_DNA"/>
</dbReference>
<evidence type="ECO:0000256" key="1">
    <source>
        <dbReference type="SAM" id="SignalP"/>
    </source>
</evidence>
<evidence type="ECO:0000313" key="3">
    <source>
        <dbReference type="Proteomes" id="UP000403266"/>
    </source>
</evidence>
<accession>A0A5N7MBA0</accession>
<dbReference type="Proteomes" id="UP000403266">
    <property type="component" value="Unassembled WGS sequence"/>
</dbReference>
<feature type="chain" id="PRO_5030135242" evidence="1">
    <location>
        <begin position="22"/>
        <end position="208"/>
    </location>
</feature>
<dbReference type="RefSeq" id="WP_152709034.1">
    <property type="nucleotide sequence ID" value="NZ_VOSJ01000047.1"/>
</dbReference>